<evidence type="ECO:0000313" key="3">
    <source>
        <dbReference type="Proteomes" id="UP000076486"/>
    </source>
</evidence>
<accession>A0A167KD95</accession>
<organism evidence="2 3">
    <name type="scientific">Pseudoalteromonas luteoviolacea CPMOR-1</name>
    <dbReference type="NCBI Taxonomy" id="1365248"/>
    <lineage>
        <taxon>Bacteria</taxon>
        <taxon>Pseudomonadati</taxon>
        <taxon>Pseudomonadota</taxon>
        <taxon>Gammaproteobacteria</taxon>
        <taxon>Alteromonadales</taxon>
        <taxon>Pseudoalteromonadaceae</taxon>
        <taxon>Pseudoalteromonas</taxon>
    </lineage>
</organism>
<dbReference type="AlphaFoldDB" id="A0A167KD95"/>
<name>A0A167KD95_9GAMM</name>
<dbReference type="Proteomes" id="UP000076486">
    <property type="component" value="Unassembled WGS sequence"/>
</dbReference>
<evidence type="ECO:0000256" key="1">
    <source>
        <dbReference type="SAM" id="Phobius"/>
    </source>
</evidence>
<reference evidence="2 3" key="1">
    <citation type="submission" date="2013-07" db="EMBL/GenBank/DDBJ databases">
        <title>Comparative Genomic and Metabolomic Analysis of Twelve Strains of Pseudoalteromonas luteoviolacea.</title>
        <authorList>
            <person name="Vynne N.G."/>
            <person name="Mansson M."/>
            <person name="Gram L."/>
        </authorList>
    </citation>
    <scope>NUCLEOTIDE SEQUENCE [LARGE SCALE GENOMIC DNA]</scope>
    <source>
        <strain evidence="2 3">CPMOR-1</strain>
    </source>
</reference>
<evidence type="ECO:0000313" key="2">
    <source>
        <dbReference type="EMBL" id="KZN62624.1"/>
    </source>
</evidence>
<keyword evidence="1" id="KW-1133">Transmembrane helix</keyword>
<feature type="transmembrane region" description="Helical" evidence="1">
    <location>
        <begin position="41"/>
        <end position="60"/>
    </location>
</feature>
<dbReference type="EMBL" id="AUYC01000031">
    <property type="protein sequence ID" value="KZN62624.1"/>
    <property type="molecule type" value="Genomic_DNA"/>
</dbReference>
<dbReference type="RefSeq" id="WP_063368302.1">
    <property type="nucleotide sequence ID" value="NZ_AUYC01000031.1"/>
</dbReference>
<feature type="transmembrane region" description="Helical" evidence="1">
    <location>
        <begin position="72"/>
        <end position="90"/>
    </location>
</feature>
<dbReference type="PATRIC" id="fig|1365248.3.peg.2764"/>
<keyword evidence="1" id="KW-0472">Membrane</keyword>
<keyword evidence="1" id="KW-0812">Transmembrane</keyword>
<feature type="transmembrane region" description="Helical" evidence="1">
    <location>
        <begin position="12"/>
        <end position="29"/>
    </location>
</feature>
<feature type="transmembrane region" description="Helical" evidence="1">
    <location>
        <begin position="102"/>
        <end position="123"/>
    </location>
</feature>
<comment type="caution">
    <text evidence="2">The sequence shown here is derived from an EMBL/GenBank/DDBJ whole genome shotgun (WGS) entry which is preliminary data.</text>
</comment>
<sequence>MYTELEQHLLSLINHSMIAYIVLWAAYIIKFKRIDSYSITLTVFVLFSSLMTVLTPYIFSYSKGGEGIFYKAIWHGFFVAAHIIEIISITKLHESFRLKISALSLVFVALLGVQASLHLVRLVEKSLFDSTYTAFIYTEGIKFVNLVFVFVCVLCIILGVIRNYQLDKKCV</sequence>
<protein>
    <submittedName>
        <fullName evidence="2">Uncharacterized protein</fullName>
    </submittedName>
</protein>
<proteinExistence type="predicted"/>
<gene>
    <name evidence="2" type="ORF">N473_18515</name>
</gene>
<feature type="transmembrane region" description="Helical" evidence="1">
    <location>
        <begin position="143"/>
        <end position="161"/>
    </location>
</feature>